<gene>
    <name evidence="1" type="ORF">HMPREF1222_00030</name>
</gene>
<organism evidence="1 2">
    <name type="scientific">Treponema vincentii F0403</name>
    <dbReference type="NCBI Taxonomy" id="1125702"/>
    <lineage>
        <taxon>Bacteria</taxon>
        <taxon>Pseudomonadati</taxon>
        <taxon>Spirochaetota</taxon>
        <taxon>Spirochaetia</taxon>
        <taxon>Spirochaetales</taxon>
        <taxon>Treponemataceae</taxon>
        <taxon>Treponema</taxon>
    </lineage>
</organism>
<evidence type="ECO:0000313" key="1">
    <source>
        <dbReference type="EMBL" id="EPF47771.1"/>
    </source>
</evidence>
<dbReference type="EMBL" id="ATFC01000001">
    <property type="protein sequence ID" value="EPF47771.1"/>
    <property type="molecule type" value="Genomic_DNA"/>
</dbReference>
<dbReference type="AlphaFoldDB" id="S3LE59"/>
<reference evidence="1 2" key="1">
    <citation type="submission" date="2013-04" db="EMBL/GenBank/DDBJ databases">
        <title>The Genome Sequence of Treponema vincentii F0403.</title>
        <authorList>
            <consortium name="The Broad Institute Genomics Platform"/>
            <person name="Earl A."/>
            <person name="Ward D."/>
            <person name="Feldgarden M."/>
            <person name="Gevers D."/>
            <person name="Leonetti C."/>
            <person name="Izard J."/>
            <person name="Walker B."/>
            <person name="Young S."/>
            <person name="Zeng Q."/>
            <person name="Gargeya S."/>
            <person name="Fitzgerald M."/>
            <person name="Haas B."/>
            <person name="Abouelleil A."/>
            <person name="Allen A.W."/>
            <person name="Alvarado L."/>
            <person name="Arachchi H.M."/>
            <person name="Berlin A.M."/>
            <person name="Chapman S.B."/>
            <person name="Gainer-Dewar J."/>
            <person name="Goldberg J."/>
            <person name="Griggs A."/>
            <person name="Gujja S."/>
            <person name="Hansen M."/>
            <person name="Howarth C."/>
            <person name="Imamovic A."/>
            <person name="Ireland A."/>
            <person name="Larimer J."/>
            <person name="McCowan C."/>
            <person name="Murphy C."/>
            <person name="Pearson M."/>
            <person name="Poon T.W."/>
            <person name="Priest M."/>
            <person name="Roberts A."/>
            <person name="Saif S."/>
            <person name="Shea T."/>
            <person name="Sisk P."/>
            <person name="Sykes S."/>
            <person name="Wortman J."/>
            <person name="Nusbaum C."/>
            <person name="Birren B."/>
        </authorList>
    </citation>
    <scope>NUCLEOTIDE SEQUENCE [LARGE SCALE GENOMIC DNA]</scope>
    <source>
        <strain evidence="1 2">F0403</strain>
    </source>
</reference>
<evidence type="ECO:0000313" key="2">
    <source>
        <dbReference type="Proteomes" id="UP000014605"/>
    </source>
</evidence>
<accession>S3LE59</accession>
<protein>
    <submittedName>
        <fullName evidence="1">Uncharacterized protein</fullName>
    </submittedName>
</protein>
<comment type="caution">
    <text evidence="1">The sequence shown here is derived from an EMBL/GenBank/DDBJ whole genome shotgun (WGS) entry which is preliminary data.</text>
</comment>
<keyword evidence="2" id="KW-1185">Reference proteome</keyword>
<dbReference type="Proteomes" id="UP000014605">
    <property type="component" value="Unassembled WGS sequence"/>
</dbReference>
<dbReference type="PATRIC" id="fig|1125702.3.peg.30"/>
<sequence>MNEAETILQPKRKKADCDDCLNYRTLKCPCGIFDRNEPRIRYVLEMSSGCCDYVPDMQLKFELFE</sequence>
<proteinExistence type="predicted"/>
<dbReference type="HOGENOM" id="CLU_2848565_0_0_12"/>
<name>S3LE59_9SPIR</name>